<gene>
    <name evidence="1" type="ORF">IWT140_00157</name>
</gene>
<comment type="caution">
    <text evidence="1">The sequence shown here is derived from an EMBL/GenBank/DDBJ whole genome shotgun (WGS) entry which is preliminary data.</text>
</comment>
<dbReference type="RefSeq" id="WP_089087549.1">
    <property type="nucleotide sequence ID" value="NZ_BCMH01000001.1"/>
</dbReference>
<reference evidence="1 2" key="1">
    <citation type="submission" date="2015-11" db="EMBL/GenBank/DDBJ databases">
        <title>Draft genome sequences of new species of the genus Lactobacillus isolated from orchardgrass silage.</title>
        <authorList>
            <person name="Tohno M."/>
            <person name="Tanizawa Y."/>
            <person name="Arita M."/>
        </authorList>
    </citation>
    <scope>NUCLEOTIDE SEQUENCE [LARGE SCALE GENOMIC DNA]</scope>
    <source>
        <strain evidence="1 2">IWT140</strain>
    </source>
</reference>
<evidence type="ECO:0008006" key="3">
    <source>
        <dbReference type="Google" id="ProtNLM"/>
    </source>
</evidence>
<evidence type="ECO:0000313" key="2">
    <source>
        <dbReference type="Proteomes" id="UP000198430"/>
    </source>
</evidence>
<accession>A0A1Z5ILC4</accession>
<name>A0A1Z5ILC4_9LACO</name>
<protein>
    <recommendedName>
        <fullName evidence="3">DUF2726 domain-containing protein</fullName>
    </recommendedName>
</protein>
<organism evidence="1 2">
    <name type="scientific">Secundilactobacillus pentosiphilus</name>
    <dbReference type="NCBI Taxonomy" id="1714682"/>
    <lineage>
        <taxon>Bacteria</taxon>
        <taxon>Bacillati</taxon>
        <taxon>Bacillota</taxon>
        <taxon>Bacilli</taxon>
        <taxon>Lactobacillales</taxon>
        <taxon>Lactobacillaceae</taxon>
        <taxon>Secundilactobacillus</taxon>
    </lineage>
</organism>
<sequence length="391" mass="46174">MPKKLTQEQVEKRINEKQDGQYELLGRYQSKDTPVLIRCKYCGLEWNCVPNLLFHSRIGVNCKHHVSLTPEMARNRVRTASQQTIEMVGEYLGAKTPTKMRCRICNYEWDTEPYVIYGMKFGCPNCSGNRHRNTDEFKKRVFDLVGNEYTVLSRYENVNAKILFKHNSCGYEFWMTPKHFLNGQRCLNPTEIIERRMKNQTMTLDAAQDKLKNDRHGEYQIISGFTKASGIATFRHKKCGRLFTAKVSTVLNNKSGCPYCYASHGEDAVRQYLYDGGFNFEEQYRIPECRNKRALPFDFVVFKNNQIQCLIEYQGIQHYEPKWGKKQLEMTQFRDKIKFDFCQKNDIKLIRIPYKRWYSYSNLLKQVYSYLDYNMTSMDPQTSFLGDTEKT</sequence>
<dbReference type="EMBL" id="BCMH01000001">
    <property type="protein sequence ID" value="GAX02560.1"/>
    <property type="molecule type" value="Genomic_DNA"/>
</dbReference>
<evidence type="ECO:0000313" key="1">
    <source>
        <dbReference type="EMBL" id="GAX02560.1"/>
    </source>
</evidence>
<dbReference type="Gene3D" id="3.40.960.10">
    <property type="entry name" value="VSR Endonuclease"/>
    <property type="match status" value="1"/>
</dbReference>
<dbReference type="AlphaFoldDB" id="A0A1Z5ILC4"/>
<keyword evidence="2" id="KW-1185">Reference proteome</keyword>
<dbReference type="Proteomes" id="UP000198430">
    <property type="component" value="Unassembled WGS sequence"/>
</dbReference>
<proteinExistence type="predicted"/>